<proteinExistence type="predicted"/>
<comment type="caution">
    <text evidence="2">The sequence shown here is derived from an EMBL/GenBank/DDBJ whole genome shotgun (WGS) entry which is preliminary data.</text>
</comment>
<reference evidence="3" key="1">
    <citation type="submission" date="2017-03" db="EMBL/GenBank/DDBJ databases">
        <title>Phytopthora megakarya and P. palmivora, two closely related causual agents of cacao black pod achieved similar genome size and gene model numbers by different mechanisms.</title>
        <authorList>
            <person name="Ali S."/>
            <person name="Shao J."/>
            <person name="Larry D.J."/>
            <person name="Kronmiller B."/>
            <person name="Shen D."/>
            <person name="Strem M.D."/>
            <person name="Melnick R.L."/>
            <person name="Guiltinan M.J."/>
            <person name="Tyler B.M."/>
            <person name="Meinhardt L.W."/>
            <person name="Bailey B.A."/>
        </authorList>
    </citation>
    <scope>NUCLEOTIDE SEQUENCE [LARGE SCALE GENOMIC DNA]</scope>
    <source>
        <strain evidence="3">zdho120</strain>
    </source>
</reference>
<sequence>MKFSKTSVVQRVHEGSVNANIPCAVQEGVHCPHYPTGAPRISERDFTGYTTNRVKTLRSYVLSSLARVSIPVLWVSTTLRETLHPAVLRLQSVVGFVRLHHFRNVRHQDVSGKPREPIVSNEYENEPDLGSSSDWYGQQSDPPRGGSYRGQSYASVGGAGRSSYGQTRVDHGLQALHARVEAVERVQVSQMAELRQELFLQKAYVADVAQTASNIRIEVLEQVRLLHERVKRLMRS</sequence>
<evidence type="ECO:0000313" key="2">
    <source>
        <dbReference type="EMBL" id="OWY91719.1"/>
    </source>
</evidence>
<dbReference type="EMBL" id="NBNE01019634">
    <property type="protein sequence ID" value="OWY91719.1"/>
    <property type="molecule type" value="Genomic_DNA"/>
</dbReference>
<dbReference type="OrthoDB" id="146504at2759"/>
<feature type="compositionally biased region" description="Polar residues" evidence="1">
    <location>
        <begin position="130"/>
        <end position="141"/>
    </location>
</feature>
<organism evidence="2 3">
    <name type="scientific">Phytophthora megakarya</name>
    <dbReference type="NCBI Taxonomy" id="4795"/>
    <lineage>
        <taxon>Eukaryota</taxon>
        <taxon>Sar</taxon>
        <taxon>Stramenopiles</taxon>
        <taxon>Oomycota</taxon>
        <taxon>Peronosporomycetes</taxon>
        <taxon>Peronosporales</taxon>
        <taxon>Peronosporaceae</taxon>
        <taxon>Phytophthora</taxon>
    </lineage>
</organism>
<dbReference type="AlphaFoldDB" id="A0A225UHY2"/>
<name>A0A225UHY2_9STRA</name>
<feature type="region of interest" description="Disordered" evidence="1">
    <location>
        <begin position="108"/>
        <end position="153"/>
    </location>
</feature>
<evidence type="ECO:0000313" key="3">
    <source>
        <dbReference type="Proteomes" id="UP000198211"/>
    </source>
</evidence>
<gene>
    <name evidence="2" type="ORF">PHMEG_00039591</name>
</gene>
<keyword evidence="3" id="KW-1185">Reference proteome</keyword>
<protein>
    <submittedName>
        <fullName evidence="2">Uncharacterized protein</fullName>
    </submittedName>
</protein>
<accession>A0A225UHY2</accession>
<evidence type="ECO:0000256" key="1">
    <source>
        <dbReference type="SAM" id="MobiDB-lite"/>
    </source>
</evidence>
<dbReference type="Proteomes" id="UP000198211">
    <property type="component" value="Unassembled WGS sequence"/>
</dbReference>